<sequence>MLIYAIVAWYPSQVVLQNTIERVQKFAAKLCTNDFTSSYLALLEKLQWKPVNQIAMEKRALAMHNAILGHRKLPDQAVMLCKDHNRRRTRRTGHELELIIPASTLEVVTSSSLNTAKKIWNNLPADVAMISDPIRFKNTVKGHAVYNLLTNTKIVGRPELRI</sequence>
<keyword evidence="1" id="KW-1185">Reference proteome</keyword>
<dbReference type="AlphaFoldDB" id="A0A914DQM0"/>
<protein>
    <submittedName>
        <fullName evidence="2">Uncharacterized protein</fullName>
    </submittedName>
</protein>
<reference evidence="2" key="1">
    <citation type="submission" date="2022-11" db="UniProtKB">
        <authorList>
            <consortium name="WormBaseParasite"/>
        </authorList>
    </citation>
    <scope>IDENTIFICATION</scope>
</reference>
<evidence type="ECO:0000313" key="1">
    <source>
        <dbReference type="Proteomes" id="UP000887540"/>
    </source>
</evidence>
<evidence type="ECO:0000313" key="2">
    <source>
        <dbReference type="WBParaSite" id="ACRNAN_scaffold3438.g18850.t1"/>
    </source>
</evidence>
<dbReference type="WBParaSite" id="ACRNAN_scaffold3438.g18850.t1">
    <property type="protein sequence ID" value="ACRNAN_scaffold3438.g18850.t1"/>
    <property type="gene ID" value="ACRNAN_scaffold3438.g18850"/>
</dbReference>
<name>A0A914DQM0_9BILA</name>
<dbReference type="Proteomes" id="UP000887540">
    <property type="component" value="Unplaced"/>
</dbReference>
<proteinExistence type="predicted"/>
<organism evidence="1 2">
    <name type="scientific">Acrobeloides nanus</name>
    <dbReference type="NCBI Taxonomy" id="290746"/>
    <lineage>
        <taxon>Eukaryota</taxon>
        <taxon>Metazoa</taxon>
        <taxon>Ecdysozoa</taxon>
        <taxon>Nematoda</taxon>
        <taxon>Chromadorea</taxon>
        <taxon>Rhabditida</taxon>
        <taxon>Tylenchina</taxon>
        <taxon>Cephalobomorpha</taxon>
        <taxon>Cephaloboidea</taxon>
        <taxon>Cephalobidae</taxon>
        <taxon>Acrobeloides</taxon>
    </lineage>
</organism>
<accession>A0A914DQM0</accession>